<organism evidence="1 2">
    <name type="scientific">Alistipes indistinctus YIT 12060</name>
    <dbReference type="NCBI Taxonomy" id="742725"/>
    <lineage>
        <taxon>Bacteria</taxon>
        <taxon>Pseudomonadati</taxon>
        <taxon>Bacteroidota</taxon>
        <taxon>Bacteroidia</taxon>
        <taxon>Bacteroidales</taxon>
        <taxon>Rikenellaceae</taxon>
        <taxon>Alistipes</taxon>
    </lineage>
</organism>
<dbReference type="Proteomes" id="UP000006008">
    <property type="component" value="Unassembled WGS sequence"/>
</dbReference>
<dbReference type="AlphaFoldDB" id="G5H990"/>
<gene>
    <name evidence="1" type="ORF">HMPREF9450_02176</name>
</gene>
<reference evidence="1 2" key="1">
    <citation type="submission" date="2011-08" db="EMBL/GenBank/DDBJ databases">
        <title>The Genome Sequence of Alistipes indistinctus YIT 12060.</title>
        <authorList>
            <consortium name="The Broad Institute Genome Sequencing Platform"/>
            <person name="Earl A."/>
            <person name="Ward D."/>
            <person name="Feldgarden M."/>
            <person name="Gevers D."/>
            <person name="Morotomi M."/>
            <person name="Young S.K."/>
            <person name="Zeng Q."/>
            <person name="Gargeya S."/>
            <person name="Fitzgerald M."/>
            <person name="Haas B."/>
            <person name="Abouelleil A."/>
            <person name="Alvarado L."/>
            <person name="Arachchi H.M."/>
            <person name="Berlin A."/>
            <person name="Brown A."/>
            <person name="Chapman S.B."/>
            <person name="Chen Z."/>
            <person name="Dunbar C."/>
            <person name="Freedman E."/>
            <person name="Gearin G."/>
            <person name="Gellesch M."/>
            <person name="Goldberg J."/>
            <person name="Griggs A."/>
            <person name="Gujja S."/>
            <person name="Heiman D."/>
            <person name="Howarth C."/>
            <person name="Larson L."/>
            <person name="Lui A."/>
            <person name="MacDonald P.J.P."/>
            <person name="Montmayeur A."/>
            <person name="Murphy C."/>
            <person name="Neiman D."/>
            <person name="Pearson M."/>
            <person name="Priest M."/>
            <person name="Roberts A."/>
            <person name="Saif S."/>
            <person name="Shea T."/>
            <person name="Shenoy N."/>
            <person name="Sisk P."/>
            <person name="Stolte C."/>
            <person name="Sykes S."/>
            <person name="Wortman J."/>
            <person name="Nusbaum C."/>
            <person name="Birren B."/>
        </authorList>
    </citation>
    <scope>NUCLEOTIDE SEQUENCE [LARGE SCALE GENOMIC DNA]</scope>
    <source>
        <strain evidence="1 2">YIT 12060</strain>
    </source>
</reference>
<dbReference type="HOGENOM" id="CLU_1479125_0_0_10"/>
<dbReference type="RefSeq" id="WP_009134982.1">
    <property type="nucleotide sequence ID" value="NZ_CP102250.1"/>
</dbReference>
<proteinExistence type="predicted"/>
<protein>
    <submittedName>
        <fullName evidence="1">Uncharacterized protein</fullName>
    </submittedName>
</protein>
<dbReference type="OrthoDB" id="1007724at2"/>
<sequence length="182" mass="20061">MEGLLPLLIAVGASIALSLLKKKPAPPGESDRLPQDSPWDDLLREIQRKETAQAEVEPETVETDEVEWKPVRPIIPATTDVKPHPDPDTQLEKAATFADSRQSVPFSYDDGAIAAALERLEDIQEEDPLADIMLAGVADREIAAGELTDPVKTEDVQDIFAGGFDPRMAMLYSEILRPKYQE</sequence>
<name>G5H990_9BACT</name>
<accession>G5H990</accession>
<evidence type="ECO:0000313" key="1">
    <source>
        <dbReference type="EMBL" id="EHB92127.1"/>
    </source>
</evidence>
<comment type="caution">
    <text evidence="1">The sequence shown here is derived from an EMBL/GenBank/DDBJ whole genome shotgun (WGS) entry which is preliminary data.</text>
</comment>
<dbReference type="GeneID" id="92814802"/>
<dbReference type="STRING" id="742725.HMPREF9450_02176"/>
<dbReference type="EMBL" id="ADLD01000013">
    <property type="protein sequence ID" value="EHB92127.1"/>
    <property type="molecule type" value="Genomic_DNA"/>
</dbReference>
<evidence type="ECO:0000313" key="2">
    <source>
        <dbReference type="Proteomes" id="UP000006008"/>
    </source>
</evidence>
<keyword evidence="2" id="KW-1185">Reference proteome</keyword>
<dbReference type="PATRIC" id="fig|742725.3.peg.2243"/>